<comment type="similarity">
    <text evidence="1">Belongs to the membrane fusion protein (MFP) (TC 8.A.1) family.</text>
</comment>
<dbReference type="Gene3D" id="1.10.287.470">
    <property type="entry name" value="Helix hairpin bin"/>
    <property type="match status" value="1"/>
</dbReference>
<dbReference type="PANTHER" id="PTHR30469">
    <property type="entry name" value="MULTIDRUG RESISTANCE PROTEIN MDTA"/>
    <property type="match status" value="1"/>
</dbReference>
<feature type="coiled-coil region" evidence="2">
    <location>
        <begin position="19"/>
        <end position="98"/>
    </location>
</feature>
<sequence>MQKGQILALLDNAGVKAKFDQQTAALEVAKQNLNSAKAAFSESESALKRAKDLAAKKAISSQELEQANAKEASARANLNSAKAQISQIDAQITEAKDQLGKASVIAPVSGVVTAKKAQIGALTSGEALFNIAKDGVIELSADTDARELAQIKVGMSAQAQIYDVKEAVKGKVRLVPVSMDTSSRLGKVKISLDGEAKFIGSYAKVVIDLPEFSALALPAQAVSFTEKGAFTTIVKGGKAVKRKIQTGLRANGLVQVISGVSKDDEVALKAAALVNDGEAAQRSAE</sequence>
<dbReference type="InterPro" id="IPR006143">
    <property type="entry name" value="RND_pump_MFP"/>
</dbReference>
<dbReference type="Pfam" id="PF25967">
    <property type="entry name" value="RND-MFP_C"/>
    <property type="match status" value="1"/>
</dbReference>
<keyword evidence="2" id="KW-0175">Coiled coil</keyword>
<proteinExistence type="inferred from homology"/>
<dbReference type="GO" id="GO:1990281">
    <property type="term" value="C:efflux pump complex"/>
    <property type="evidence" value="ECO:0007669"/>
    <property type="project" value="TreeGrafter"/>
</dbReference>
<dbReference type="EMBL" id="AMZQ01000007">
    <property type="protein sequence ID" value="EKU11474.1"/>
    <property type="molecule type" value="Genomic_DNA"/>
</dbReference>
<dbReference type="AlphaFoldDB" id="M5IQE6"/>
<dbReference type="NCBIfam" id="TIGR01730">
    <property type="entry name" value="RND_mfp"/>
    <property type="match status" value="1"/>
</dbReference>
<reference evidence="4 5" key="1">
    <citation type="journal article" date="2013" name="Genome Announc.">
        <title>Genome Sequence of Campylobacter showae UNSWCD, Isolated from a Patient with Crohn's Disease.</title>
        <authorList>
            <person name="Tay A.P."/>
            <person name="Kaakoush N.O."/>
            <person name="Deshpande N.P."/>
            <person name="Chen Z."/>
            <person name="Mitchell H."/>
            <person name="Wilkins M.R."/>
        </authorList>
    </citation>
    <scope>NUCLEOTIDE SEQUENCE [LARGE SCALE GENOMIC DNA]</scope>
    <source>
        <strain evidence="4 5">CSUNSWCD</strain>
    </source>
</reference>
<dbReference type="SUPFAM" id="SSF111369">
    <property type="entry name" value="HlyD-like secretion proteins"/>
    <property type="match status" value="1"/>
</dbReference>
<evidence type="ECO:0000256" key="2">
    <source>
        <dbReference type="SAM" id="Coils"/>
    </source>
</evidence>
<dbReference type="RefSeq" id="WP_009494918.1">
    <property type="nucleotide sequence ID" value="NZ_AMZQ01000007.1"/>
</dbReference>
<gene>
    <name evidence="4" type="ORF">CSUNSWCD_2100</name>
</gene>
<comment type="caution">
    <text evidence="4">The sequence shown here is derived from an EMBL/GenBank/DDBJ whole genome shotgun (WGS) entry which is preliminary data.</text>
</comment>
<dbReference type="Gene3D" id="2.40.50.100">
    <property type="match status" value="1"/>
</dbReference>
<evidence type="ECO:0000256" key="1">
    <source>
        <dbReference type="ARBA" id="ARBA00009477"/>
    </source>
</evidence>
<dbReference type="Gene3D" id="2.40.420.20">
    <property type="match status" value="1"/>
</dbReference>
<name>M5IQE6_9BACT</name>
<feature type="domain" description="Multidrug resistance protein MdtA-like C-terminal permuted SH3" evidence="3">
    <location>
        <begin position="214"/>
        <end position="266"/>
    </location>
</feature>
<dbReference type="PATRIC" id="fig|1244083.3.peg.1343"/>
<dbReference type="Gene3D" id="2.40.30.170">
    <property type="match status" value="1"/>
</dbReference>
<organism evidence="4 5">
    <name type="scientific">Campylobacter showae CSUNSWCD</name>
    <dbReference type="NCBI Taxonomy" id="1244083"/>
    <lineage>
        <taxon>Bacteria</taxon>
        <taxon>Pseudomonadati</taxon>
        <taxon>Campylobacterota</taxon>
        <taxon>Epsilonproteobacteria</taxon>
        <taxon>Campylobacterales</taxon>
        <taxon>Campylobacteraceae</taxon>
        <taxon>Campylobacter</taxon>
    </lineage>
</organism>
<protein>
    <submittedName>
        <fullName evidence="4">Membrane fusion protein of RND family multidrug efflux pump</fullName>
    </submittedName>
</protein>
<evidence type="ECO:0000313" key="4">
    <source>
        <dbReference type="EMBL" id="EKU11474.1"/>
    </source>
</evidence>
<dbReference type="GO" id="GO:0015562">
    <property type="term" value="F:efflux transmembrane transporter activity"/>
    <property type="evidence" value="ECO:0007669"/>
    <property type="project" value="TreeGrafter"/>
</dbReference>
<dbReference type="Proteomes" id="UP000011939">
    <property type="component" value="Unassembled WGS sequence"/>
</dbReference>
<evidence type="ECO:0000259" key="3">
    <source>
        <dbReference type="Pfam" id="PF25967"/>
    </source>
</evidence>
<dbReference type="PANTHER" id="PTHR30469:SF15">
    <property type="entry name" value="HLYD FAMILY OF SECRETION PROTEINS"/>
    <property type="match status" value="1"/>
</dbReference>
<evidence type="ECO:0000313" key="5">
    <source>
        <dbReference type="Proteomes" id="UP000011939"/>
    </source>
</evidence>
<dbReference type="STRING" id="1244083.CSUNSWCD_2100"/>
<dbReference type="eggNOG" id="COG0845">
    <property type="taxonomic scope" value="Bacteria"/>
</dbReference>
<accession>M5IQE6</accession>
<dbReference type="InterPro" id="IPR058627">
    <property type="entry name" value="MdtA-like_C"/>
</dbReference>